<dbReference type="HOGENOM" id="CLU_2923833_0_0_1"/>
<feature type="transmembrane region" description="Helical" evidence="1">
    <location>
        <begin position="12"/>
        <end position="38"/>
    </location>
</feature>
<sequence length="61" mass="6848">MFIQNSISRNTSFQVVIMIAMVAIKNSSFPYIIIYPFLERILGFSSSNIASSILIYSSEPP</sequence>
<gene>
    <name evidence="2" type="ORF">GLOINDRAFT_3946</name>
</gene>
<accession>U9TSJ5</accession>
<dbReference type="EMBL" id="KI291770">
    <property type="protein sequence ID" value="ESA06321.1"/>
    <property type="molecule type" value="Genomic_DNA"/>
</dbReference>
<keyword evidence="1" id="KW-1133">Transmembrane helix</keyword>
<evidence type="ECO:0000256" key="1">
    <source>
        <dbReference type="SAM" id="Phobius"/>
    </source>
</evidence>
<reference evidence="2" key="1">
    <citation type="submission" date="2013-07" db="EMBL/GenBank/DDBJ databases">
        <title>The genome of an arbuscular mycorrhizal fungus provides insights into the evolution of the oldest plant symbiosis.</title>
        <authorList>
            <consortium name="DOE Joint Genome Institute"/>
            <person name="Tisserant E."/>
            <person name="Malbreil M."/>
            <person name="Kuo A."/>
            <person name="Kohler A."/>
            <person name="Symeonidi A."/>
            <person name="Balestrini R."/>
            <person name="Charron P."/>
            <person name="Duensing N."/>
            <person name="Frei-dit-Frey N."/>
            <person name="Gianinazzi-Pearson V."/>
            <person name="Gilbert B."/>
            <person name="Handa Y."/>
            <person name="Hijri M."/>
            <person name="Kaul R."/>
            <person name="Kawaguchi M."/>
            <person name="Krajinski F."/>
            <person name="Lammers P."/>
            <person name="Lapierre D."/>
            <person name="Masclaux F.G."/>
            <person name="Murat C."/>
            <person name="Morin E."/>
            <person name="Ndikumana S."/>
            <person name="Pagni M."/>
            <person name="Petitpierre D."/>
            <person name="Requena N."/>
            <person name="Rosikiewicz P."/>
            <person name="Riley R."/>
            <person name="Saito K."/>
            <person name="San Clemente H."/>
            <person name="Shapiro H."/>
            <person name="van Tuinen D."/>
            <person name="Becard G."/>
            <person name="Bonfante P."/>
            <person name="Paszkowski U."/>
            <person name="Shachar-Hill Y."/>
            <person name="Young J.P."/>
            <person name="Sanders I.R."/>
            <person name="Henrissat B."/>
            <person name="Rensing S.A."/>
            <person name="Grigoriev I.V."/>
            <person name="Corradi N."/>
            <person name="Roux C."/>
            <person name="Martin F."/>
        </authorList>
    </citation>
    <scope>NUCLEOTIDE SEQUENCE</scope>
    <source>
        <strain evidence="2">DAOM 197198</strain>
    </source>
</reference>
<organism evidence="2">
    <name type="scientific">Rhizophagus irregularis (strain DAOM 181602 / DAOM 197198 / MUCL 43194)</name>
    <name type="common">Arbuscular mycorrhizal fungus</name>
    <name type="synonym">Glomus intraradices</name>
    <dbReference type="NCBI Taxonomy" id="747089"/>
    <lineage>
        <taxon>Eukaryota</taxon>
        <taxon>Fungi</taxon>
        <taxon>Fungi incertae sedis</taxon>
        <taxon>Mucoromycota</taxon>
        <taxon>Glomeromycotina</taxon>
        <taxon>Glomeromycetes</taxon>
        <taxon>Glomerales</taxon>
        <taxon>Glomeraceae</taxon>
        <taxon>Rhizophagus</taxon>
    </lineage>
</organism>
<protein>
    <submittedName>
        <fullName evidence="2">Uncharacterized protein</fullName>
    </submittedName>
</protein>
<dbReference type="AlphaFoldDB" id="U9TSJ5"/>
<keyword evidence="1" id="KW-0472">Membrane</keyword>
<proteinExistence type="predicted"/>
<name>U9TSJ5_RHIID</name>
<evidence type="ECO:0000313" key="2">
    <source>
        <dbReference type="EMBL" id="ESA06321.1"/>
    </source>
</evidence>
<keyword evidence="1" id="KW-0812">Transmembrane</keyword>